<dbReference type="Proteomes" id="UP001495147">
    <property type="component" value="Unassembled WGS sequence"/>
</dbReference>
<dbReference type="RefSeq" id="WP_347703176.1">
    <property type="nucleotide sequence ID" value="NZ_JBDPZD010000001.1"/>
</dbReference>
<dbReference type="InterPro" id="IPR006091">
    <property type="entry name" value="Acyl-CoA_Oxase/DH_mid-dom"/>
</dbReference>
<dbReference type="InterPro" id="IPR036250">
    <property type="entry name" value="AcylCo_DH-like_C"/>
</dbReference>
<comment type="caution">
    <text evidence="10">The sequence shown here is derived from an EMBL/GenBank/DDBJ whole genome shotgun (WGS) entry which is preliminary data.</text>
</comment>
<dbReference type="InterPro" id="IPR009100">
    <property type="entry name" value="AcylCoA_DH/oxidase_NM_dom_sf"/>
</dbReference>
<feature type="domain" description="Acyl-CoA oxidase/dehydrogenase middle" evidence="7">
    <location>
        <begin position="162"/>
        <end position="271"/>
    </location>
</feature>
<evidence type="ECO:0000313" key="10">
    <source>
        <dbReference type="EMBL" id="MEO3690344.1"/>
    </source>
</evidence>
<dbReference type="EMBL" id="JBDPZD010000001">
    <property type="protein sequence ID" value="MEO3690344.1"/>
    <property type="molecule type" value="Genomic_DNA"/>
</dbReference>
<comment type="similarity">
    <text evidence="2">Belongs to the acyl-CoA dehydrogenase family.</text>
</comment>
<evidence type="ECO:0000256" key="2">
    <source>
        <dbReference type="ARBA" id="ARBA00009347"/>
    </source>
</evidence>
<dbReference type="SUPFAM" id="SSF56645">
    <property type="entry name" value="Acyl-CoA dehydrogenase NM domain-like"/>
    <property type="match status" value="1"/>
</dbReference>
<dbReference type="Pfam" id="PF02770">
    <property type="entry name" value="Acyl-CoA_dh_M"/>
    <property type="match status" value="1"/>
</dbReference>
<evidence type="ECO:0000313" key="11">
    <source>
        <dbReference type="Proteomes" id="UP001495147"/>
    </source>
</evidence>
<comment type="cofactor">
    <cofactor evidence="1">
        <name>FAD</name>
        <dbReference type="ChEBI" id="CHEBI:57692"/>
    </cofactor>
</comment>
<evidence type="ECO:0000259" key="9">
    <source>
        <dbReference type="Pfam" id="PF12806"/>
    </source>
</evidence>
<dbReference type="PANTHER" id="PTHR42803:SF1">
    <property type="entry name" value="BROAD-SPECIFICITY LINEAR ACYL-COA DEHYDROGENASE FADE5"/>
    <property type="match status" value="1"/>
</dbReference>
<keyword evidence="3" id="KW-0285">Flavoprotein</keyword>
<evidence type="ECO:0000259" key="8">
    <source>
        <dbReference type="Pfam" id="PF02771"/>
    </source>
</evidence>
<evidence type="ECO:0000256" key="1">
    <source>
        <dbReference type="ARBA" id="ARBA00001974"/>
    </source>
</evidence>
<dbReference type="PANTHER" id="PTHR42803">
    <property type="entry name" value="ACYL-COA DEHYDROGENASE"/>
    <property type="match status" value="1"/>
</dbReference>
<dbReference type="InterPro" id="IPR037069">
    <property type="entry name" value="AcylCoA_DH/ox_N_sf"/>
</dbReference>
<gene>
    <name evidence="10" type="ORF">ABDJ85_02630</name>
</gene>
<evidence type="ECO:0000256" key="3">
    <source>
        <dbReference type="ARBA" id="ARBA00022630"/>
    </source>
</evidence>
<proteinExistence type="inferred from homology"/>
<dbReference type="InterPro" id="IPR009075">
    <property type="entry name" value="AcylCo_DH/oxidase_C"/>
</dbReference>
<evidence type="ECO:0000256" key="4">
    <source>
        <dbReference type="ARBA" id="ARBA00022827"/>
    </source>
</evidence>
<protein>
    <submittedName>
        <fullName evidence="10">Acyl-CoA dehydrogenase family protein</fullName>
    </submittedName>
</protein>
<feature type="domain" description="Acetyl-CoA dehydrogenase-like C-terminal" evidence="9">
    <location>
        <begin position="471"/>
        <end position="574"/>
    </location>
</feature>
<feature type="domain" description="Acyl-CoA dehydrogenase/oxidase C-terminal" evidence="6">
    <location>
        <begin position="282"/>
        <end position="445"/>
    </location>
</feature>
<dbReference type="InterPro" id="IPR052166">
    <property type="entry name" value="Diverse_Acyl-CoA_DH"/>
</dbReference>
<keyword evidence="4" id="KW-0274">FAD</keyword>
<dbReference type="Gene3D" id="1.20.140.10">
    <property type="entry name" value="Butyryl-CoA Dehydrogenase, subunit A, domain 3"/>
    <property type="match status" value="1"/>
</dbReference>
<name>A0ABV0FWP5_9BURK</name>
<dbReference type="Pfam" id="PF02771">
    <property type="entry name" value="Acyl-CoA_dh_N"/>
    <property type="match status" value="1"/>
</dbReference>
<evidence type="ECO:0000259" key="6">
    <source>
        <dbReference type="Pfam" id="PF00441"/>
    </source>
</evidence>
<feature type="domain" description="Acyl-CoA dehydrogenase/oxidase N-terminal" evidence="8">
    <location>
        <begin position="72"/>
        <end position="157"/>
    </location>
</feature>
<dbReference type="Pfam" id="PF00441">
    <property type="entry name" value="Acyl-CoA_dh_1"/>
    <property type="match status" value="1"/>
</dbReference>
<keyword evidence="11" id="KW-1185">Reference proteome</keyword>
<dbReference type="InterPro" id="IPR013786">
    <property type="entry name" value="AcylCoA_DH/ox_N"/>
</dbReference>
<keyword evidence="5" id="KW-0560">Oxidoreductase</keyword>
<evidence type="ECO:0000256" key="5">
    <source>
        <dbReference type="ARBA" id="ARBA00023002"/>
    </source>
</evidence>
<dbReference type="Gene3D" id="1.10.540.10">
    <property type="entry name" value="Acyl-CoA dehydrogenase/oxidase, N-terminal domain"/>
    <property type="match status" value="1"/>
</dbReference>
<sequence>MAYTPPLDSMQFVIEQVLQAPTDWQRLPALSVADADLAREVLQQAGRLATDTLAPLNGPGDLQGCRWQAGEVRTPDGYPAAWQRFVEGGWPALACDEADGGQGLPQLLNVALFEMLPAANHGWTMYAGLLHGAYEALRHTATPLLRDRYLAEVVSGETLVTMNLTEPAAGSDLALLRCKAEPVTPGAVANGDTVRITGSKIFISGGEHDLTANILHLVLARLPDAPAGTRGLSLFLVPKTLPDGRRNSVHCDGIEHKMGIHGSATCQMRFEAAEGWLLGEPGGGLAAMFLMMNSARVLVGLQGVGHLEAATQIAEGYAQERRQSRAPGSNGGPDFIAQHPAIRRILLDLRAQAEGARVLAYATGQQLDRAQHAESTAERLEAQTLLAVLTPVVKAYLTQLGHQGADRALGVLGGYGYMHDYGVEQHVRDSRIAMIYEGTNEIQAIDLLVRKMLGKPEHLAALLALLTTEAQACEAAALPAWATELAQQADTVRIATEQLRAATAQDPERPYRVADDYLQGVALSLMAWAWARLARAAQACADSPARTQRLAWAEHGRLWLLPAARVHWALVQADALPLG</sequence>
<dbReference type="SUPFAM" id="SSF47203">
    <property type="entry name" value="Acyl-CoA dehydrogenase C-terminal domain-like"/>
    <property type="match status" value="1"/>
</dbReference>
<dbReference type="InterPro" id="IPR025878">
    <property type="entry name" value="Acyl-CoA_dh-like_C_dom"/>
</dbReference>
<dbReference type="Pfam" id="PF12806">
    <property type="entry name" value="Acyl-CoA_dh_C"/>
    <property type="match status" value="1"/>
</dbReference>
<dbReference type="InterPro" id="IPR046373">
    <property type="entry name" value="Acyl-CoA_Oxase/DH_mid-dom_sf"/>
</dbReference>
<accession>A0ABV0FWP5</accession>
<organism evidence="10 11">
    <name type="scientific">Roseateles paludis</name>
    <dbReference type="NCBI Taxonomy" id="3145238"/>
    <lineage>
        <taxon>Bacteria</taxon>
        <taxon>Pseudomonadati</taxon>
        <taxon>Pseudomonadota</taxon>
        <taxon>Betaproteobacteria</taxon>
        <taxon>Burkholderiales</taxon>
        <taxon>Sphaerotilaceae</taxon>
        <taxon>Roseateles</taxon>
    </lineage>
</organism>
<reference evidence="10 11" key="1">
    <citation type="submission" date="2024-05" db="EMBL/GenBank/DDBJ databases">
        <title>Roseateles sp. DJS-2-20 16S ribosomal RNA gene Genome sequencing and assembly.</title>
        <authorList>
            <person name="Woo H."/>
        </authorList>
    </citation>
    <scope>NUCLEOTIDE SEQUENCE [LARGE SCALE GENOMIC DNA]</scope>
    <source>
        <strain evidence="10 11">DJS-2-20</strain>
    </source>
</reference>
<dbReference type="Gene3D" id="2.40.110.10">
    <property type="entry name" value="Butyryl-CoA Dehydrogenase, subunit A, domain 2"/>
    <property type="match status" value="1"/>
</dbReference>
<evidence type="ECO:0000259" key="7">
    <source>
        <dbReference type="Pfam" id="PF02770"/>
    </source>
</evidence>